<dbReference type="InterPro" id="IPR009057">
    <property type="entry name" value="Homeodomain-like_sf"/>
</dbReference>
<protein>
    <recommendedName>
        <fullName evidence="3">TetR family transcriptional regulator</fullName>
    </recommendedName>
</protein>
<accession>A0ABQ6HZC4</accession>
<dbReference type="Gene3D" id="1.10.357.10">
    <property type="entry name" value="Tetracycline Repressor, domain 2"/>
    <property type="match status" value="1"/>
</dbReference>
<proteinExistence type="predicted"/>
<name>A0ABQ6HZC4_9MICO</name>
<evidence type="ECO:0008006" key="3">
    <source>
        <dbReference type="Google" id="ProtNLM"/>
    </source>
</evidence>
<reference evidence="2" key="1">
    <citation type="journal article" date="2019" name="Int. J. Syst. Evol. Microbiol.">
        <title>The Global Catalogue of Microorganisms (GCM) 10K type strain sequencing project: providing services to taxonomists for standard genome sequencing and annotation.</title>
        <authorList>
            <consortium name="The Broad Institute Genomics Platform"/>
            <consortium name="The Broad Institute Genome Sequencing Center for Infectious Disease"/>
            <person name="Wu L."/>
            <person name="Ma J."/>
        </authorList>
    </citation>
    <scope>NUCLEOTIDE SEQUENCE [LARGE SCALE GENOMIC DNA]</scope>
    <source>
        <strain evidence="2">NBRC 106348</strain>
    </source>
</reference>
<dbReference type="Proteomes" id="UP001157091">
    <property type="component" value="Unassembled WGS sequence"/>
</dbReference>
<dbReference type="EMBL" id="BSUK01000001">
    <property type="protein sequence ID" value="GMA23811.1"/>
    <property type="molecule type" value="Genomic_DNA"/>
</dbReference>
<dbReference type="RefSeq" id="WP_284292728.1">
    <property type="nucleotide sequence ID" value="NZ_BSUK01000001.1"/>
</dbReference>
<sequence>MPRVDIPVVSPTEPQLRLMEAAERTVERAGLRGATSAAITREAGHRNHSAIAYHFGTYEGLLDTVYYWRSKPINAHRAALVATAEATGRVRDAETLVRAYVEPFAEHLRSHEPSYWARYTDAVLAARPLQFVQWIEADVKRYDDMEVPLETTIDLLYRMAALITGGLSAHALVRVSGYSRYVVTVLGAWERDQELDLLEKISLDDVVREMVAVGVAVLQAP</sequence>
<dbReference type="SUPFAM" id="SSF46689">
    <property type="entry name" value="Homeodomain-like"/>
    <property type="match status" value="1"/>
</dbReference>
<comment type="caution">
    <text evidence="1">The sequence shown here is derived from an EMBL/GenBank/DDBJ whole genome shotgun (WGS) entry which is preliminary data.</text>
</comment>
<gene>
    <name evidence="1" type="ORF">GCM10025864_15700</name>
</gene>
<evidence type="ECO:0000313" key="2">
    <source>
        <dbReference type="Proteomes" id="UP001157091"/>
    </source>
</evidence>
<keyword evidence="2" id="KW-1185">Reference proteome</keyword>
<evidence type="ECO:0000313" key="1">
    <source>
        <dbReference type="EMBL" id="GMA23811.1"/>
    </source>
</evidence>
<organism evidence="1 2">
    <name type="scientific">Luteimicrobium album</name>
    <dbReference type="NCBI Taxonomy" id="1054550"/>
    <lineage>
        <taxon>Bacteria</taxon>
        <taxon>Bacillati</taxon>
        <taxon>Actinomycetota</taxon>
        <taxon>Actinomycetes</taxon>
        <taxon>Micrococcales</taxon>
        <taxon>Luteimicrobium</taxon>
    </lineage>
</organism>